<dbReference type="SMART" id="SM00460">
    <property type="entry name" value="TGc"/>
    <property type="match status" value="1"/>
</dbReference>
<evidence type="ECO:0000313" key="3">
    <source>
        <dbReference type="Proteomes" id="UP000295131"/>
    </source>
</evidence>
<dbReference type="AlphaFoldDB" id="A0A4R5PNG2"/>
<comment type="caution">
    <text evidence="2">The sequence shown here is derived from an EMBL/GenBank/DDBJ whole genome shotgun (WGS) entry which is preliminary data.</text>
</comment>
<dbReference type="RefSeq" id="WP_133283344.1">
    <property type="nucleotide sequence ID" value="NZ_SMSI01000001.1"/>
</dbReference>
<organism evidence="2 3">
    <name type="scientific">Pseudohoeflea suaedae</name>
    <dbReference type="NCBI Taxonomy" id="877384"/>
    <lineage>
        <taxon>Bacteria</taxon>
        <taxon>Pseudomonadati</taxon>
        <taxon>Pseudomonadota</taxon>
        <taxon>Alphaproteobacteria</taxon>
        <taxon>Hyphomicrobiales</taxon>
        <taxon>Rhizobiaceae</taxon>
        <taxon>Pseudohoeflea</taxon>
    </lineage>
</organism>
<dbReference type="SUPFAM" id="SSF54001">
    <property type="entry name" value="Cysteine proteinases"/>
    <property type="match status" value="1"/>
</dbReference>
<dbReference type="PANTHER" id="PTHR33490">
    <property type="entry name" value="BLR5614 PROTEIN-RELATED"/>
    <property type="match status" value="1"/>
</dbReference>
<sequence length="295" mass="31411">MRYDISLTMTFVYQAAAVNARQIVHLMPADRPGRQRLIAGNLSITPLPTRREDRFDFFGNAETAVALDGAVKEVDIRLQARVEVTGSAFPEGLPTPPDALAAEIAGWRDLGPSSPVHFCAPTMRAPADPAIAAYARDVTATNRSVAGRVEALGLALNRDMTFDPDATTVDTPAAEAFAERRGVCQDFTHIMIAGLRSLGIPAGYVSGFIRTIPPPGQPRLEGADAMHAWVSAWCGPHVGWVEYDPTNATFAGPDHVVVAYGRDYGEVAPVKGSMRTAGGQTSDQAVDVIPLGSSD</sequence>
<keyword evidence="3" id="KW-1185">Reference proteome</keyword>
<dbReference type="PANTHER" id="PTHR33490:SF7">
    <property type="entry name" value="BLR2979 PROTEIN"/>
    <property type="match status" value="1"/>
</dbReference>
<evidence type="ECO:0000313" key="2">
    <source>
        <dbReference type="EMBL" id="TDH38509.1"/>
    </source>
</evidence>
<accession>A0A4R5PNG2</accession>
<protein>
    <submittedName>
        <fullName evidence="2">Transglutaminase family protein</fullName>
    </submittedName>
</protein>
<dbReference type="InterPro" id="IPR002931">
    <property type="entry name" value="Transglutaminase-like"/>
</dbReference>
<dbReference type="InterPro" id="IPR013589">
    <property type="entry name" value="Bac_transglu_N"/>
</dbReference>
<dbReference type="Proteomes" id="UP000295131">
    <property type="component" value="Unassembled WGS sequence"/>
</dbReference>
<dbReference type="EMBL" id="SMSI01000001">
    <property type="protein sequence ID" value="TDH38509.1"/>
    <property type="molecule type" value="Genomic_DNA"/>
</dbReference>
<evidence type="ECO:0000259" key="1">
    <source>
        <dbReference type="SMART" id="SM00460"/>
    </source>
</evidence>
<dbReference type="Gene3D" id="3.10.620.30">
    <property type="match status" value="1"/>
</dbReference>
<reference evidence="2 3" key="1">
    <citation type="journal article" date="2013" name="Int. J. Syst. Evol. Microbiol.">
        <title>Hoeflea suaedae sp. nov., an endophytic bacterium isolated from the root of the halophyte Suaeda maritima.</title>
        <authorList>
            <person name="Chung E.J."/>
            <person name="Park J.A."/>
            <person name="Pramanik P."/>
            <person name="Bibi F."/>
            <person name="Jeon C.O."/>
            <person name="Chung Y.R."/>
        </authorList>
    </citation>
    <scope>NUCLEOTIDE SEQUENCE [LARGE SCALE GENOMIC DNA]</scope>
    <source>
        <strain evidence="2 3">YC6898</strain>
    </source>
</reference>
<name>A0A4R5PNG2_9HYPH</name>
<dbReference type="Pfam" id="PF01841">
    <property type="entry name" value="Transglut_core"/>
    <property type="match status" value="1"/>
</dbReference>
<feature type="domain" description="Transglutaminase-like" evidence="1">
    <location>
        <begin position="176"/>
        <end position="247"/>
    </location>
</feature>
<dbReference type="Pfam" id="PF08379">
    <property type="entry name" value="Bact_transglu_N"/>
    <property type="match status" value="1"/>
</dbReference>
<dbReference type="InterPro" id="IPR038765">
    <property type="entry name" value="Papain-like_cys_pep_sf"/>
</dbReference>
<gene>
    <name evidence="2" type="ORF">E2A64_05230</name>
</gene>
<dbReference type="OrthoDB" id="9804023at2"/>
<proteinExistence type="predicted"/>